<feature type="domain" description="Fibronectin type III-like" evidence="11">
    <location>
        <begin position="599"/>
        <end position="667"/>
    </location>
</feature>
<reference evidence="12 13" key="1">
    <citation type="submission" date="2018-11" db="EMBL/GenBank/DDBJ databases">
        <title>Genome sequence of Apiotrichum porosum DSM 27194.</title>
        <authorList>
            <person name="Aliyu H."/>
            <person name="Gorte O."/>
            <person name="Ochsenreither K."/>
        </authorList>
    </citation>
    <scope>NUCLEOTIDE SEQUENCE [LARGE SCALE GENOMIC DNA]</scope>
    <source>
        <strain evidence="12 13">DSM 27194</strain>
    </source>
</reference>
<dbReference type="SUPFAM" id="SSF52279">
    <property type="entry name" value="Beta-D-glucan exohydrolase, C-terminal domain"/>
    <property type="match status" value="1"/>
</dbReference>
<dbReference type="InterPro" id="IPR002772">
    <property type="entry name" value="Glyco_hydro_3_C"/>
</dbReference>
<keyword evidence="5" id="KW-0378">Hydrolase</keyword>
<organism evidence="12 13">
    <name type="scientific">Apiotrichum porosum</name>
    <dbReference type="NCBI Taxonomy" id="105984"/>
    <lineage>
        <taxon>Eukaryota</taxon>
        <taxon>Fungi</taxon>
        <taxon>Dikarya</taxon>
        <taxon>Basidiomycota</taxon>
        <taxon>Agaricomycotina</taxon>
        <taxon>Tremellomycetes</taxon>
        <taxon>Trichosporonales</taxon>
        <taxon>Trichosporonaceae</taxon>
        <taxon>Apiotrichum</taxon>
    </lineage>
</organism>
<dbReference type="InterPro" id="IPR013783">
    <property type="entry name" value="Ig-like_fold"/>
</dbReference>
<dbReference type="EMBL" id="RSCE01000015">
    <property type="protein sequence ID" value="RSH77655.1"/>
    <property type="molecule type" value="Genomic_DNA"/>
</dbReference>
<evidence type="ECO:0000256" key="5">
    <source>
        <dbReference type="ARBA" id="ARBA00022801"/>
    </source>
</evidence>
<dbReference type="RefSeq" id="XP_028472802.1">
    <property type="nucleotide sequence ID" value="XM_028618914.1"/>
</dbReference>
<keyword evidence="9" id="KW-0326">Glycosidase</keyword>
<dbReference type="OrthoDB" id="416222at2759"/>
<dbReference type="Gene3D" id="3.40.50.1700">
    <property type="entry name" value="Glycoside hydrolase family 3 C-terminal domain"/>
    <property type="match status" value="1"/>
</dbReference>
<dbReference type="PANTHER" id="PTHR42715:SF2">
    <property type="entry name" value="BETA-GLUCOSIDASE F-RELATED"/>
    <property type="match status" value="1"/>
</dbReference>
<dbReference type="InterPro" id="IPR036881">
    <property type="entry name" value="Glyco_hydro_3_C_sf"/>
</dbReference>
<dbReference type="Gene3D" id="3.20.20.300">
    <property type="entry name" value="Glycoside hydrolase, family 3, N-terminal domain"/>
    <property type="match status" value="1"/>
</dbReference>
<comment type="catalytic activity">
    <reaction evidence="1">
        <text>Hydrolysis of terminal, non-reducing beta-D-glucosyl residues with release of beta-D-glucose.</text>
        <dbReference type="EC" id="3.2.1.21"/>
    </reaction>
</comment>
<dbReference type="PRINTS" id="PR00133">
    <property type="entry name" value="GLHYDRLASE3"/>
</dbReference>
<comment type="caution">
    <text evidence="12">The sequence shown here is derived from an EMBL/GenBank/DDBJ whole genome shotgun (WGS) entry which is preliminary data.</text>
</comment>
<evidence type="ECO:0000256" key="6">
    <source>
        <dbReference type="ARBA" id="ARBA00023001"/>
    </source>
</evidence>
<gene>
    <name evidence="12" type="ORF">EHS24_003216</name>
</gene>
<dbReference type="STRING" id="105984.A0A427XFK0"/>
<dbReference type="InterPro" id="IPR017853">
    <property type="entry name" value="GH"/>
</dbReference>
<dbReference type="GO" id="GO:0030245">
    <property type="term" value="P:cellulose catabolic process"/>
    <property type="evidence" value="ECO:0007669"/>
    <property type="project" value="UniProtKB-KW"/>
</dbReference>
<keyword evidence="8" id="KW-0119">Carbohydrate metabolism</keyword>
<dbReference type="Gene3D" id="2.60.40.10">
    <property type="entry name" value="Immunoglobulins"/>
    <property type="match status" value="1"/>
</dbReference>
<evidence type="ECO:0000313" key="13">
    <source>
        <dbReference type="Proteomes" id="UP000279236"/>
    </source>
</evidence>
<name>A0A427XFK0_9TREE</name>
<keyword evidence="13" id="KW-1185">Reference proteome</keyword>
<keyword evidence="10" id="KW-0624">Polysaccharide degradation</keyword>
<comment type="similarity">
    <text evidence="3">Belongs to the glycosyl hydrolase 3 family.</text>
</comment>
<dbReference type="AlphaFoldDB" id="A0A427XFK0"/>
<proteinExistence type="inferred from homology"/>
<evidence type="ECO:0000256" key="7">
    <source>
        <dbReference type="ARBA" id="ARBA00023180"/>
    </source>
</evidence>
<keyword evidence="7" id="KW-0325">Glycoprotein</keyword>
<dbReference type="FunFam" id="3.20.20.300:FF:000002">
    <property type="entry name" value="Probable beta-glucosidase"/>
    <property type="match status" value="1"/>
</dbReference>
<accession>A0A427XFK0</accession>
<dbReference type="Pfam" id="PF00933">
    <property type="entry name" value="Glyco_hydro_3"/>
    <property type="match status" value="1"/>
</dbReference>
<evidence type="ECO:0000256" key="10">
    <source>
        <dbReference type="ARBA" id="ARBA00023326"/>
    </source>
</evidence>
<protein>
    <recommendedName>
        <fullName evidence="4">beta-glucosidase</fullName>
        <ecNumber evidence="4">3.2.1.21</ecNumber>
    </recommendedName>
</protein>
<keyword evidence="6" id="KW-0136">Cellulose degradation</keyword>
<dbReference type="InterPro" id="IPR036962">
    <property type="entry name" value="Glyco_hydro_3_N_sf"/>
</dbReference>
<evidence type="ECO:0000256" key="4">
    <source>
        <dbReference type="ARBA" id="ARBA00012744"/>
    </source>
</evidence>
<evidence type="ECO:0000256" key="8">
    <source>
        <dbReference type="ARBA" id="ARBA00023277"/>
    </source>
</evidence>
<dbReference type="InterPro" id="IPR001764">
    <property type="entry name" value="Glyco_hydro_3_N"/>
</dbReference>
<evidence type="ECO:0000256" key="2">
    <source>
        <dbReference type="ARBA" id="ARBA00004987"/>
    </source>
</evidence>
<comment type="pathway">
    <text evidence="2">Glycan metabolism; cellulose degradation.</text>
</comment>
<dbReference type="GO" id="GO:0008422">
    <property type="term" value="F:beta-glucosidase activity"/>
    <property type="evidence" value="ECO:0007669"/>
    <property type="project" value="UniProtKB-EC"/>
</dbReference>
<dbReference type="Pfam" id="PF01915">
    <property type="entry name" value="Glyco_hydro_3_C"/>
    <property type="match status" value="1"/>
</dbReference>
<dbReference type="SMART" id="SM01217">
    <property type="entry name" value="Fn3_like"/>
    <property type="match status" value="1"/>
</dbReference>
<dbReference type="EC" id="3.2.1.21" evidence="4"/>
<dbReference type="SUPFAM" id="SSF51445">
    <property type="entry name" value="(Trans)glycosidases"/>
    <property type="match status" value="1"/>
</dbReference>
<evidence type="ECO:0000313" key="12">
    <source>
        <dbReference type="EMBL" id="RSH77655.1"/>
    </source>
</evidence>
<dbReference type="Proteomes" id="UP000279236">
    <property type="component" value="Unassembled WGS sequence"/>
</dbReference>
<dbReference type="PANTHER" id="PTHR42715">
    <property type="entry name" value="BETA-GLUCOSIDASE"/>
    <property type="match status" value="1"/>
</dbReference>
<dbReference type="InterPro" id="IPR050288">
    <property type="entry name" value="Cellulose_deg_GH3"/>
</dbReference>
<dbReference type="Pfam" id="PF14310">
    <property type="entry name" value="Fn3-like"/>
    <property type="match status" value="1"/>
</dbReference>
<dbReference type="InterPro" id="IPR026891">
    <property type="entry name" value="Fn3-like"/>
</dbReference>
<evidence type="ECO:0000259" key="11">
    <source>
        <dbReference type="SMART" id="SM01217"/>
    </source>
</evidence>
<evidence type="ECO:0000256" key="1">
    <source>
        <dbReference type="ARBA" id="ARBA00000448"/>
    </source>
</evidence>
<sequence length="681" mass="72663">MSTAEKLGMTQQLDSNSRAGEVSRLGYSGLFYADGSEGVRGWPYASAYDQANNAAASFDRDLMYRRAAAIGAEARGKGINTQFGPGVNLLRLPEGGRGFEYFGADPYLAGQAAVQHVTGIQSQGVQAMMRHYINNEQEDGRTWVNSILDDRTAHELYLWPFQDAVHAGVVSAMCSYNGINGTYSCANPTSLGKWLHEELNFQGYVLSDYAAIYEGIEIDAANAGCDTVIGFAQPQYGAAATSYTFPWGVNSTLSAAVANGSVSEARLTDMATRIVAAWYQVGQDKKFPALNTNANVLKQSTNDLIRELGAKSAVLLKNTGVLPLRNISDLYVFGNAATVNLEGFPLPVGFSFAIDDDQGTYAGGQGSSYANLPYLITPFEALQARARQSASQVFGYFNNFNHTNQATYAAAAQALGAPCIVDVRQQCSEGYDRRNLSASWEGDETILAVAAQCANTVVIYASCGPFNGTAWANHENVTAIINSGGGGQESGNALVDVLYGDVNPSARLPYTIGNLRSDYPAEQVAASLVAPNTSFVDITPLYEFGYGLSYTTFQYSNLKVQTTGSHLTVSAGPSDSSLYDTIAKATITIKNTGSRDGTEIPQLYLGSPADGAPVKVLRGFEAVVLKSGKSSSVTFSLTRRDFSYWDTAAEKWALPTGAFTVYVGASSRDIRANGSVSLSLA</sequence>
<evidence type="ECO:0000256" key="3">
    <source>
        <dbReference type="ARBA" id="ARBA00005336"/>
    </source>
</evidence>
<evidence type="ECO:0000256" key="9">
    <source>
        <dbReference type="ARBA" id="ARBA00023295"/>
    </source>
</evidence>
<dbReference type="GeneID" id="39587759"/>